<dbReference type="KEGG" id="eus:EUTSA_v100241181m"/>
<dbReference type="Proteomes" id="UP000030689">
    <property type="component" value="Unassembled WGS sequence"/>
</dbReference>
<name>V4MD33_EUTSA</name>
<sequence length="15" mass="1721">MACTQGILSRSNRRQ</sequence>
<protein>
    <submittedName>
        <fullName evidence="1">Uncharacterized protein</fullName>
    </submittedName>
</protein>
<proteinExistence type="predicted"/>
<reference evidence="1 2" key="1">
    <citation type="journal article" date="2013" name="Front. Plant Sci.">
        <title>The Reference Genome of the Halophytic Plant Eutrema salsugineum.</title>
        <authorList>
            <person name="Yang R."/>
            <person name="Jarvis D.E."/>
            <person name="Chen H."/>
            <person name="Beilstein M.A."/>
            <person name="Grimwood J."/>
            <person name="Jenkins J."/>
            <person name="Shu S."/>
            <person name="Prochnik S."/>
            <person name="Xin M."/>
            <person name="Ma C."/>
            <person name="Schmutz J."/>
            <person name="Wing R.A."/>
            <person name="Mitchell-Olds T."/>
            <person name="Schumaker K.S."/>
            <person name="Wang X."/>
        </authorList>
    </citation>
    <scope>NUCLEOTIDE SEQUENCE [LARGE SCALE GENOMIC DNA]</scope>
</reference>
<keyword evidence="2" id="KW-1185">Reference proteome</keyword>
<organism evidence="1 2">
    <name type="scientific">Eutrema salsugineum</name>
    <name type="common">Saltwater cress</name>
    <name type="synonym">Sisymbrium salsugineum</name>
    <dbReference type="NCBI Taxonomy" id="72664"/>
    <lineage>
        <taxon>Eukaryota</taxon>
        <taxon>Viridiplantae</taxon>
        <taxon>Streptophyta</taxon>
        <taxon>Embryophyta</taxon>
        <taxon>Tracheophyta</taxon>
        <taxon>Spermatophyta</taxon>
        <taxon>Magnoliopsida</taxon>
        <taxon>eudicotyledons</taxon>
        <taxon>Gunneridae</taxon>
        <taxon>Pentapetalae</taxon>
        <taxon>rosids</taxon>
        <taxon>malvids</taxon>
        <taxon>Brassicales</taxon>
        <taxon>Brassicaceae</taxon>
        <taxon>Eutremeae</taxon>
        <taxon>Eutrema</taxon>
    </lineage>
</organism>
<gene>
    <name evidence="1" type="ORF">EUTSA_v100241181mg</name>
</gene>
<evidence type="ECO:0000313" key="1">
    <source>
        <dbReference type="EMBL" id="ESQ29121.1"/>
    </source>
</evidence>
<accession>V4MD33</accession>
<evidence type="ECO:0000313" key="2">
    <source>
        <dbReference type="Proteomes" id="UP000030689"/>
    </source>
</evidence>
<dbReference type="EMBL" id="KI517881">
    <property type="protein sequence ID" value="ESQ29121.1"/>
    <property type="molecule type" value="Genomic_DNA"/>
</dbReference>
<feature type="non-terminal residue" evidence="1">
    <location>
        <position position="15"/>
    </location>
</feature>